<reference evidence="1 2" key="1">
    <citation type="journal article" date="2018" name="Sci. Rep.">
        <title>Genomic signatures of local adaptation to the degree of environmental predictability in rotifers.</title>
        <authorList>
            <person name="Franch-Gras L."/>
            <person name="Hahn C."/>
            <person name="Garcia-Roger E.M."/>
            <person name="Carmona M.J."/>
            <person name="Serra M."/>
            <person name="Gomez A."/>
        </authorList>
    </citation>
    <scope>NUCLEOTIDE SEQUENCE [LARGE SCALE GENOMIC DNA]</scope>
    <source>
        <strain evidence="1">HYR1</strain>
    </source>
</reference>
<keyword evidence="2" id="KW-1185">Reference proteome</keyword>
<organism evidence="1 2">
    <name type="scientific">Brachionus plicatilis</name>
    <name type="common">Marine rotifer</name>
    <name type="synonym">Brachionus muelleri</name>
    <dbReference type="NCBI Taxonomy" id="10195"/>
    <lineage>
        <taxon>Eukaryota</taxon>
        <taxon>Metazoa</taxon>
        <taxon>Spiralia</taxon>
        <taxon>Gnathifera</taxon>
        <taxon>Rotifera</taxon>
        <taxon>Eurotatoria</taxon>
        <taxon>Monogononta</taxon>
        <taxon>Pseudotrocha</taxon>
        <taxon>Ploima</taxon>
        <taxon>Brachionidae</taxon>
        <taxon>Brachionus</taxon>
    </lineage>
</organism>
<protein>
    <submittedName>
        <fullName evidence="1">Uncharacterized protein</fullName>
    </submittedName>
</protein>
<accession>A0A3M7RGI2</accession>
<dbReference type="EMBL" id="REGN01003485">
    <property type="protein sequence ID" value="RNA22355.1"/>
    <property type="molecule type" value="Genomic_DNA"/>
</dbReference>
<proteinExistence type="predicted"/>
<evidence type="ECO:0000313" key="1">
    <source>
        <dbReference type="EMBL" id="RNA22355.1"/>
    </source>
</evidence>
<comment type="caution">
    <text evidence="1">The sequence shown here is derived from an EMBL/GenBank/DDBJ whole genome shotgun (WGS) entry which is preliminary data.</text>
</comment>
<dbReference type="Proteomes" id="UP000276133">
    <property type="component" value="Unassembled WGS sequence"/>
</dbReference>
<sequence length="74" mass="8505">MNSVSNADFQDTKTLVIFKLYNSFSLHFFDNHGHGLNVVACSLADDSININKLRQLLAWHSIKRKNRTLIEDLD</sequence>
<name>A0A3M7RGI2_BRAPC</name>
<evidence type="ECO:0000313" key="2">
    <source>
        <dbReference type="Proteomes" id="UP000276133"/>
    </source>
</evidence>
<gene>
    <name evidence="1" type="ORF">BpHYR1_015707</name>
</gene>
<dbReference type="AlphaFoldDB" id="A0A3M7RGI2"/>